<dbReference type="RefSeq" id="WP_138087001.1">
    <property type="nucleotide sequence ID" value="NZ_VAUV01000010.1"/>
</dbReference>
<comment type="caution">
    <text evidence="1">The sequence shown here is derived from an EMBL/GenBank/DDBJ whole genome shotgun (WGS) entry which is preliminary data.</text>
</comment>
<sequence length="251" mass="28670">MLASYLRKIIPERFRPIGYLTHLTQKRSFNSVMNGPFAGMRYARKSQGSAYIPKLLGIYERELVSCIESLIANSPSMVVDVGAAEGYYAVGMARRLPNAKVVAFEMELSAHDTLREMSESNGVAERVSIRGKCETSDLFKLLQDEDSVAVICDVEGYEKQLLDPSVVPQLIHSTILVELHDFLVPDITQTLIDRFNTTHKISHIWQEPRSTEDFPWRTMATSLLPQSYLDWAVSEWRPVKMSWLWMEPKKL</sequence>
<evidence type="ECO:0008006" key="3">
    <source>
        <dbReference type="Google" id="ProtNLM"/>
    </source>
</evidence>
<dbReference type="Gene3D" id="3.40.50.150">
    <property type="entry name" value="Vaccinia Virus protein VP39"/>
    <property type="match status" value="1"/>
</dbReference>
<dbReference type="SUPFAM" id="SSF53335">
    <property type="entry name" value="S-adenosyl-L-methionine-dependent methyltransferases"/>
    <property type="match status" value="1"/>
</dbReference>
<reference evidence="1 2" key="1">
    <citation type="submission" date="2019-05" db="EMBL/GenBank/DDBJ databases">
        <title>Verrucobacter flavum gen. nov., sp. nov. a new member of the family Verrucomicrobiaceae.</title>
        <authorList>
            <person name="Szuroczki S."/>
            <person name="Abbaszade G."/>
            <person name="Szabo A."/>
            <person name="Felfoldi T."/>
            <person name="Schumann P."/>
            <person name="Boka K."/>
            <person name="Keki Z."/>
            <person name="Toumi M."/>
            <person name="Toth E."/>
        </authorList>
    </citation>
    <scope>NUCLEOTIDE SEQUENCE [LARGE SCALE GENOMIC DNA]</scope>
    <source>
        <strain evidence="1 2">MG-N-17</strain>
    </source>
</reference>
<keyword evidence="2" id="KW-1185">Reference proteome</keyword>
<organism evidence="1 2">
    <name type="scientific">Phragmitibacter flavus</name>
    <dbReference type="NCBI Taxonomy" id="2576071"/>
    <lineage>
        <taxon>Bacteria</taxon>
        <taxon>Pseudomonadati</taxon>
        <taxon>Verrucomicrobiota</taxon>
        <taxon>Verrucomicrobiia</taxon>
        <taxon>Verrucomicrobiales</taxon>
        <taxon>Verrucomicrobiaceae</taxon>
        <taxon>Phragmitibacter</taxon>
    </lineage>
</organism>
<dbReference type="Proteomes" id="UP000306196">
    <property type="component" value="Unassembled WGS sequence"/>
</dbReference>
<dbReference type="AlphaFoldDB" id="A0A5R8KCB9"/>
<dbReference type="OrthoDB" id="7343073at2"/>
<gene>
    <name evidence="1" type="ORF">FEM03_14535</name>
</gene>
<name>A0A5R8KCB9_9BACT</name>
<evidence type="ECO:0000313" key="2">
    <source>
        <dbReference type="Proteomes" id="UP000306196"/>
    </source>
</evidence>
<dbReference type="EMBL" id="VAUV01000010">
    <property type="protein sequence ID" value="TLD69946.1"/>
    <property type="molecule type" value="Genomic_DNA"/>
</dbReference>
<evidence type="ECO:0000313" key="1">
    <source>
        <dbReference type="EMBL" id="TLD69946.1"/>
    </source>
</evidence>
<dbReference type="InterPro" id="IPR029063">
    <property type="entry name" value="SAM-dependent_MTases_sf"/>
</dbReference>
<protein>
    <recommendedName>
        <fullName evidence="3">FkbM family methyltransferase</fullName>
    </recommendedName>
</protein>
<accession>A0A5R8KCB9</accession>
<proteinExistence type="predicted"/>